<reference evidence="2 3" key="1">
    <citation type="submission" date="2023-02" db="EMBL/GenBank/DDBJ databases">
        <title>Host association and intracellularity evolved multiple times independently in the Rickettsiales.</title>
        <authorList>
            <person name="Castelli M."/>
            <person name="Nardi T."/>
            <person name="Gammuto L."/>
            <person name="Bellinzona G."/>
            <person name="Sabaneyeva E."/>
            <person name="Potekhin A."/>
            <person name="Serra V."/>
            <person name="Petroni G."/>
            <person name="Sassera D."/>
        </authorList>
    </citation>
    <scope>NUCLEOTIDE SEQUENCE [LARGE SCALE GENOMIC DNA]</scope>
    <source>
        <strain evidence="2 3">BOD18</strain>
    </source>
</reference>
<accession>A0ABU5L7M8</accession>
<gene>
    <name evidence="2" type="ORF">Cyrtocomes_00500</name>
</gene>
<evidence type="ECO:0000313" key="3">
    <source>
        <dbReference type="Proteomes" id="UP001293791"/>
    </source>
</evidence>
<name>A0ABU5L7M8_9RICK</name>
<feature type="region of interest" description="Disordered" evidence="1">
    <location>
        <begin position="162"/>
        <end position="209"/>
    </location>
</feature>
<dbReference type="Proteomes" id="UP001293791">
    <property type="component" value="Unassembled WGS sequence"/>
</dbReference>
<organism evidence="2 3">
    <name type="scientific">Candidatus Cyrtobacter comes</name>
    <dbReference type="NCBI Taxonomy" id="675776"/>
    <lineage>
        <taxon>Bacteria</taxon>
        <taxon>Pseudomonadati</taxon>
        <taxon>Pseudomonadota</taxon>
        <taxon>Alphaproteobacteria</taxon>
        <taxon>Rickettsiales</taxon>
        <taxon>Candidatus Midichloriaceae</taxon>
        <taxon>Candidatus Cyrtobacter</taxon>
    </lineage>
</organism>
<sequence length="209" mass="23517">MKNVSKGTDNSALVMERITIRLSGTLEFIDRQFGDDGVTWSAGKSILLDFLETIEKSNTLIMNSILNSDIAPDTSAEPTLLRKIHQTQNAVNSLESEVGKLEPSEMDELIPTINNSLKEMVDNQEKTPILYIVNFVEKSSDLILHNIQEKITELTEGRDDLLSSRRGVKPERKTDRLSKEDREEIEQDAKWKDKVSTTKSEKGGGHMAK</sequence>
<proteinExistence type="predicted"/>
<keyword evidence="3" id="KW-1185">Reference proteome</keyword>
<dbReference type="EMBL" id="JARGYT010000022">
    <property type="protein sequence ID" value="MDZ5762131.1"/>
    <property type="molecule type" value="Genomic_DNA"/>
</dbReference>
<evidence type="ECO:0000313" key="2">
    <source>
        <dbReference type="EMBL" id="MDZ5762131.1"/>
    </source>
</evidence>
<dbReference type="RefSeq" id="WP_322497616.1">
    <property type="nucleotide sequence ID" value="NZ_JARGYT010000022.1"/>
</dbReference>
<comment type="caution">
    <text evidence="2">The sequence shown here is derived from an EMBL/GenBank/DDBJ whole genome shotgun (WGS) entry which is preliminary data.</text>
</comment>
<protein>
    <submittedName>
        <fullName evidence="2">Uncharacterized protein</fullName>
    </submittedName>
</protein>
<evidence type="ECO:0000256" key="1">
    <source>
        <dbReference type="SAM" id="MobiDB-lite"/>
    </source>
</evidence>